<feature type="compositionally biased region" description="Low complexity" evidence="1">
    <location>
        <begin position="133"/>
        <end position="154"/>
    </location>
</feature>
<dbReference type="PANTHER" id="PTHR18916:SF44">
    <property type="entry name" value="CAP-GLY DOMAIN-CONTAINING LINKER PROTEIN 1"/>
    <property type="match status" value="1"/>
</dbReference>
<keyword evidence="4" id="KW-1185">Reference proteome</keyword>
<organism evidence="3 4">
    <name type="scientific">Gadus morhua</name>
    <name type="common">Atlantic cod</name>
    <dbReference type="NCBI Taxonomy" id="8049"/>
    <lineage>
        <taxon>Eukaryota</taxon>
        <taxon>Metazoa</taxon>
        <taxon>Chordata</taxon>
        <taxon>Craniata</taxon>
        <taxon>Vertebrata</taxon>
        <taxon>Euteleostomi</taxon>
        <taxon>Actinopterygii</taxon>
        <taxon>Neopterygii</taxon>
        <taxon>Teleostei</taxon>
        <taxon>Neoteleostei</taxon>
        <taxon>Acanthomorphata</taxon>
        <taxon>Zeiogadaria</taxon>
        <taxon>Gadariae</taxon>
        <taxon>Gadiformes</taxon>
        <taxon>Gadoidei</taxon>
        <taxon>Gadidae</taxon>
        <taxon>Gadus</taxon>
    </lineage>
</organism>
<dbReference type="GeneTree" id="ENSGT00940000155122"/>
<dbReference type="PANTHER" id="PTHR18916">
    <property type="entry name" value="DYNACTIN 1-RELATED MICROTUBULE-BINDING"/>
    <property type="match status" value="1"/>
</dbReference>
<evidence type="ECO:0000256" key="1">
    <source>
        <dbReference type="SAM" id="MobiDB-lite"/>
    </source>
</evidence>
<dbReference type="PROSITE" id="PS00845">
    <property type="entry name" value="CAP_GLY_1"/>
    <property type="match status" value="2"/>
</dbReference>
<feature type="region of interest" description="Disordered" evidence="1">
    <location>
        <begin position="113"/>
        <end position="159"/>
    </location>
</feature>
<evidence type="ECO:0000313" key="4">
    <source>
        <dbReference type="Proteomes" id="UP000694546"/>
    </source>
</evidence>
<dbReference type="Pfam" id="PF01302">
    <property type="entry name" value="CAP_GLY"/>
    <property type="match status" value="2"/>
</dbReference>
<evidence type="ECO:0000313" key="3">
    <source>
        <dbReference type="Ensembl" id="ENSGMOP00000023079.1"/>
    </source>
</evidence>
<dbReference type="GO" id="GO:0005938">
    <property type="term" value="C:cell cortex"/>
    <property type="evidence" value="ECO:0007669"/>
    <property type="project" value="TreeGrafter"/>
</dbReference>
<evidence type="ECO:0000259" key="2">
    <source>
        <dbReference type="PROSITE" id="PS50245"/>
    </source>
</evidence>
<name>A0A8C4ZW00_GADMO</name>
<dbReference type="Ensembl" id="ENSGMOT00000072541.1">
    <property type="protein sequence ID" value="ENSGMOP00000023079.1"/>
    <property type="gene ID" value="ENSGMOG00000027051.1"/>
</dbReference>
<dbReference type="GO" id="GO:0031116">
    <property type="term" value="P:positive regulation of microtubule polymerization"/>
    <property type="evidence" value="ECO:0007669"/>
    <property type="project" value="TreeGrafter"/>
</dbReference>
<dbReference type="GO" id="GO:0035371">
    <property type="term" value="C:microtubule plus-end"/>
    <property type="evidence" value="ECO:0007669"/>
    <property type="project" value="TreeGrafter"/>
</dbReference>
<dbReference type="InterPro" id="IPR000938">
    <property type="entry name" value="CAP-Gly_domain"/>
</dbReference>
<dbReference type="AlphaFoldDB" id="A0A8C4ZW00"/>
<accession>A0A8C4ZW00</accession>
<dbReference type="SMART" id="SM01052">
    <property type="entry name" value="CAP_GLY"/>
    <property type="match status" value="2"/>
</dbReference>
<dbReference type="GO" id="GO:0051010">
    <property type="term" value="F:microtubule plus-end binding"/>
    <property type="evidence" value="ECO:0007669"/>
    <property type="project" value="TreeGrafter"/>
</dbReference>
<dbReference type="InterPro" id="IPR036859">
    <property type="entry name" value="CAP-Gly_dom_sf"/>
</dbReference>
<dbReference type="GO" id="GO:0005634">
    <property type="term" value="C:nucleus"/>
    <property type="evidence" value="ECO:0007669"/>
    <property type="project" value="TreeGrafter"/>
</dbReference>
<feature type="compositionally biased region" description="Pro residues" evidence="1">
    <location>
        <begin position="23"/>
        <end position="36"/>
    </location>
</feature>
<dbReference type="Proteomes" id="UP000694546">
    <property type="component" value="Chromosome 19"/>
</dbReference>
<dbReference type="Gene3D" id="2.30.30.190">
    <property type="entry name" value="CAP Gly-rich-like domain"/>
    <property type="match status" value="2"/>
</dbReference>
<feature type="region of interest" description="Disordered" evidence="1">
    <location>
        <begin position="268"/>
        <end position="335"/>
    </location>
</feature>
<feature type="compositionally biased region" description="Low complexity" evidence="1">
    <location>
        <begin position="289"/>
        <end position="311"/>
    </location>
</feature>
<feature type="domain" description="CAP-Gly" evidence="2">
    <location>
        <begin position="72"/>
        <end position="114"/>
    </location>
</feature>
<reference evidence="3" key="1">
    <citation type="submission" date="2025-08" db="UniProtKB">
        <authorList>
            <consortium name="Ensembl"/>
        </authorList>
    </citation>
    <scope>IDENTIFICATION</scope>
</reference>
<sequence length="335" mass="34715">MSTGKPSGLKPPTKIGRPAGVPAFPPTSAPERPPAPGGATSPGHDGAPGPDFQLGEKVWVNGNKAGCVRFIGGTQFAPGQWAGIVLEESIGKNDGSVAGVRYFTCEDGQGIFTRPSKLSHTPLPQKEKEEAEATPTSPATAAPATAAPSTAAPADPAVIPAQGSGIRMMGSLDIALPTSGSMTNLSETDSVKKGKRELRLGDRVLVGGTKAGVVRFLGETDFAKGDWCGVELDEPLGKNDGAVAGARYFQCMPRYGLFAPVHKVTRIGFPSTTPTKAKSGHRRSMLRHSPSASSISSLSSVTTSSVGGKPSRTGLVRNQPKAHPYQNYNVGPLRP</sequence>
<dbReference type="SUPFAM" id="SSF74924">
    <property type="entry name" value="Cap-Gly domain"/>
    <property type="match status" value="2"/>
</dbReference>
<proteinExistence type="predicted"/>
<dbReference type="GO" id="GO:0031122">
    <property type="term" value="P:cytoplasmic microtubule organization"/>
    <property type="evidence" value="ECO:0007669"/>
    <property type="project" value="TreeGrafter"/>
</dbReference>
<feature type="region of interest" description="Disordered" evidence="1">
    <location>
        <begin position="1"/>
        <end position="55"/>
    </location>
</feature>
<reference evidence="3" key="2">
    <citation type="submission" date="2025-09" db="UniProtKB">
        <authorList>
            <consortium name="Ensembl"/>
        </authorList>
    </citation>
    <scope>IDENTIFICATION</scope>
</reference>
<dbReference type="OMA" id="PVQDGNT"/>
<feature type="domain" description="CAP-Gly" evidence="2">
    <location>
        <begin position="218"/>
        <end position="260"/>
    </location>
</feature>
<dbReference type="PROSITE" id="PS50245">
    <property type="entry name" value="CAP_GLY_2"/>
    <property type="match status" value="2"/>
</dbReference>
<protein>
    <recommendedName>
        <fullName evidence="2">CAP-Gly domain-containing protein</fullName>
    </recommendedName>
</protein>